<sequence length="138" mass="15869">MLCCGLYKPLKVKRRYFFSSTPRKTSLTSLRAAETSETRASPFPQPNPEVPLATLVNSEHSYNCDSHSLKIKYDEVKTKLEATKQELHNTKRREKCARLSVEALLTEVKEIWVLSDEAHRLPESYKDIPVHLFTPPEP</sequence>
<organism evidence="3 4">
    <name type="scientific">Limulus polyphemus</name>
    <name type="common">Atlantic horseshoe crab</name>
    <dbReference type="NCBI Taxonomy" id="6850"/>
    <lineage>
        <taxon>Eukaryota</taxon>
        <taxon>Metazoa</taxon>
        <taxon>Ecdysozoa</taxon>
        <taxon>Arthropoda</taxon>
        <taxon>Chelicerata</taxon>
        <taxon>Merostomata</taxon>
        <taxon>Xiphosura</taxon>
        <taxon>Limulidae</taxon>
        <taxon>Limulus</taxon>
    </lineage>
</organism>
<feature type="coiled-coil region" evidence="1">
    <location>
        <begin position="66"/>
        <end position="93"/>
    </location>
</feature>
<dbReference type="Proteomes" id="UP000694941">
    <property type="component" value="Unplaced"/>
</dbReference>
<keyword evidence="1" id="KW-0175">Coiled coil</keyword>
<dbReference type="RefSeq" id="XP_022241825.1">
    <property type="nucleotide sequence ID" value="XM_022386117.1"/>
</dbReference>
<proteinExistence type="predicted"/>
<evidence type="ECO:0000256" key="1">
    <source>
        <dbReference type="SAM" id="Coils"/>
    </source>
</evidence>
<evidence type="ECO:0000256" key="2">
    <source>
        <dbReference type="SAM" id="MobiDB-lite"/>
    </source>
</evidence>
<evidence type="ECO:0000313" key="3">
    <source>
        <dbReference type="Proteomes" id="UP000694941"/>
    </source>
</evidence>
<accession>A0ABM1SDX0</accession>
<name>A0ABM1SDX0_LIMPO</name>
<reference evidence="4" key="1">
    <citation type="submission" date="2025-08" db="UniProtKB">
        <authorList>
            <consortium name="RefSeq"/>
        </authorList>
    </citation>
    <scope>IDENTIFICATION</scope>
    <source>
        <tissue evidence="4">Muscle</tissue>
    </source>
</reference>
<keyword evidence="3" id="KW-1185">Reference proteome</keyword>
<gene>
    <name evidence="4" type="primary">LOC111085812</name>
</gene>
<evidence type="ECO:0000313" key="4">
    <source>
        <dbReference type="RefSeq" id="XP_022241825.1"/>
    </source>
</evidence>
<protein>
    <submittedName>
        <fullName evidence="4">Uncharacterized protein LOC111085812</fullName>
    </submittedName>
</protein>
<dbReference type="GeneID" id="111085812"/>
<feature type="region of interest" description="Disordered" evidence="2">
    <location>
        <begin position="28"/>
        <end position="48"/>
    </location>
</feature>